<accession>A0ACB9FBN4</accession>
<dbReference type="Proteomes" id="UP001055811">
    <property type="component" value="Linkage Group LG03"/>
</dbReference>
<protein>
    <submittedName>
        <fullName evidence="1">Uncharacterized protein</fullName>
    </submittedName>
</protein>
<organism evidence="1 2">
    <name type="scientific">Cichorium intybus</name>
    <name type="common">Chicory</name>
    <dbReference type="NCBI Taxonomy" id="13427"/>
    <lineage>
        <taxon>Eukaryota</taxon>
        <taxon>Viridiplantae</taxon>
        <taxon>Streptophyta</taxon>
        <taxon>Embryophyta</taxon>
        <taxon>Tracheophyta</taxon>
        <taxon>Spermatophyta</taxon>
        <taxon>Magnoliopsida</taxon>
        <taxon>eudicotyledons</taxon>
        <taxon>Gunneridae</taxon>
        <taxon>Pentapetalae</taxon>
        <taxon>asterids</taxon>
        <taxon>campanulids</taxon>
        <taxon>Asterales</taxon>
        <taxon>Asteraceae</taxon>
        <taxon>Cichorioideae</taxon>
        <taxon>Cichorieae</taxon>
        <taxon>Cichoriinae</taxon>
        <taxon>Cichorium</taxon>
    </lineage>
</organism>
<keyword evidence="2" id="KW-1185">Reference proteome</keyword>
<sequence length="78" mass="9261">MERMLLKVLTMKDDRRRGMGLFLEEMVYNLHTETIALHQIIFTRLIWRQYVGGTNTCTPKHLSLSLSLMVRFVSVEQY</sequence>
<proteinExistence type="predicted"/>
<dbReference type="EMBL" id="CM042011">
    <property type="protein sequence ID" value="KAI3768086.1"/>
    <property type="molecule type" value="Genomic_DNA"/>
</dbReference>
<reference evidence="1 2" key="2">
    <citation type="journal article" date="2022" name="Mol. Ecol. Resour.">
        <title>The genomes of chicory, endive, great burdock and yacon provide insights into Asteraceae paleo-polyploidization history and plant inulin production.</title>
        <authorList>
            <person name="Fan W."/>
            <person name="Wang S."/>
            <person name="Wang H."/>
            <person name="Wang A."/>
            <person name="Jiang F."/>
            <person name="Liu H."/>
            <person name="Zhao H."/>
            <person name="Xu D."/>
            <person name="Zhang Y."/>
        </authorList>
    </citation>
    <scope>NUCLEOTIDE SEQUENCE [LARGE SCALE GENOMIC DNA]</scope>
    <source>
        <strain evidence="2">cv. Punajuju</strain>
        <tissue evidence="1">Leaves</tissue>
    </source>
</reference>
<reference evidence="2" key="1">
    <citation type="journal article" date="2022" name="Mol. Ecol. Resour.">
        <title>The genomes of chicory, endive, great burdock and yacon provide insights into Asteraceae palaeo-polyploidization history and plant inulin production.</title>
        <authorList>
            <person name="Fan W."/>
            <person name="Wang S."/>
            <person name="Wang H."/>
            <person name="Wang A."/>
            <person name="Jiang F."/>
            <person name="Liu H."/>
            <person name="Zhao H."/>
            <person name="Xu D."/>
            <person name="Zhang Y."/>
        </authorList>
    </citation>
    <scope>NUCLEOTIDE SEQUENCE [LARGE SCALE GENOMIC DNA]</scope>
    <source>
        <strain evidence="2">cv. Punajuju</strain>
    </source>
</reference>
<evidence type="ECO:0000313" key="2">
    <source>
        <dbReference type="Proteomes" id="UP001055811"/>
    </source>
</evidence>
<comment type="caution">
    <text evidence="1">The sequence shown here is derived from an EMBL/GenBank/DDBJ whole genome shotgun (WGS) entry which is preliminary data.</text>
</comment>
<gene>
    <name evidence="1" type="ORF">L2E82_18518</name>
</gene>
<evidence type="ECO:0000313" key="1">
    <source>
        <dbReference type="EMBL" id="KAI3768086.1"/>
    </source>
</evidence>
<name>A0ACB9FBN4_CICIN</name>